<evidence type="ECO:0000313" key="4">
    <source>
        <dbReference type="Proteomes" id="UP001165367"/>
    </source>
</evidence>
<dbReference type="Pfam" id="PF13424">
    <property type="entry name" value="TPR_12"/>
    <property type="match status" value="1"/>
</dbReference>
<dbReference type="SUPFAM" id="SSF46894">
    <property type="entry name" value="C-terminal effector domain of the bipartite response regulators"/>
    <property type="match status" value="1"/>
</dbReference>
<dbReference type="SUPFAM" id="SSF48452">
    <property type="entry name" value="TPR-like"/>
    <property type="match status" value="1"/>
</dbReference>
<keyword evidence="1" id="KW-1133">Transmembrane helix</keyword>
<dbReference type="SMART" id="SM00028">
    <property type="entry name" value="TPR"/>
    <property type="match status" value="5"/>
</dbReference>
<dbReference type="Gene3D" id="1.25.40.10">
    <property type="entry name" value="Tetratricopeptide repeat domain"/>
    <property type="match status" value="2"/>
</dbReference>
<sequence>MKTFPAWPGIFLSWCICLIMPSAVDAQTNSLAVPVSQPYLSSLHPDSAFNLIKEKMAAYIQEKDEAGQAHCLQQMGQLLFHLGSYTQAVDHLLQADKILRQQQPASLAANLNILGTVYYYNQQPTQARLQFDEALDIYKKQNNGSGIAETYGLIGHMFEKQLKYDSSYLFQRTALSYALSAGDTVVTAKIYENIGSIYEDKAMYDSAEYYFALSLHAYQHSGRVIEQIEVINNLGDVWSKRGNYSKGMVYARQAAALAILTGEKYQLQSAYRDIAQNFEGLKQYDSAYHYLEKSRQLVQSIYSLENSYQIGVLQTLYDTEKKNAQILSLNAARKANKVLSWASIIVLILIALLAAVIINHQKLRIRNEKAINLTRSKVYETEKGLMESELKRQQLEENSLKEQLDLKSRQLSSHLLHLIQKNEVMEELKQGLATIIRDDKRDQKKQIRQLLQQINVSFTQDSYWEEFRLIFDKVHPSFVTSLQQKYAGLTAGEMRLMTLIKMNLSSGDMSTLLGVTPDSLRVQRYRLKKKLNLGQDDSLTSFVQAVS</sequence>
<dbReference type="InterPro" id="IPR011990">
    <property type="entry name" value="TPR-like_helical_dom_sf"/>
</dbReference>
<evidence type="ECO:0000256" key="2">
    <source>
        <dbReference type="SAM" id="SignalP"/>
    </source>
</evidence>
<dbReference type="Proteomes" id="UP001165367">
    <property type="component" value="Unassembled WGS sequence"/>
</dbReference>
<evidence type="ECO:0000313" key="3">
    <source>
        <dbReference type="EMBL" id="MCG2616175.1"/>
    </source>
</evidence>
<reference evidence="3" key="1">
    <citation type="submission" date="2022-01" db="EMBL/GenBank/DDBJ databases">
        <authorList>
            <person name="Jo J.-H."/>
            <person name="Im W.-T."/>
        </authorList>
    </citation>
    <scope>NUCLEOTIDE SEQUENCE</scope>
    <source>
        <strain evidence="3">NA20</strain>
    </source>
</reference>
<organism evidence="3 4">
    <name type="scientific">Terrimonas ginsenosidimutans</name>
    <dbReference type="NCBI Taxonomy" id="2908004"/>
    <lineage>
        <taxon>Bacteria</taxon>
        <taxon>Pseudomonadati</taxon>
        <taxon>Bacteroidota</taxon>
        <taxon>Chitinophagia</taxon>
        <taxon>Chitinophagales</taxon>
        <taxon>Chitinophagaceae</taxon>
        <taxon>Terrimonas</taxon>
    </lineage>
</organism>
<evidence type="ECO:0000256" key="1">
    <source>
        <dbReference type="SAM" id="Phobius"/>
    </source>
</evidence>
<comment type="caution">
    <text evidence="3">The sequence shown here is derived from an EMBL/GenBank/DDBJ whole genome shotgun (WGS) entry which is preliminary data.</text>
</comment>
<proteinExistence type="predicted"/>
<dbReference type="RefSeq" id="WP_237874713.1">
    <property type="nucleotide sequence ID" value="NZ_JAKLTR010000012.1"/>
</dbReference>
<name>A0ABS9KV25_9BACT</name>
<protein>
    <submittedName>
        <fullName evidence="3">Tetratricopeptide repeat protein</fullName>
    </submittedName>
</protein>
<dbReference type="InterPro" id="IPR019734">
    <property type="entry name" value="TPR_rpt"/>
</dbReference>
<keyword evidence="1" id="KW-0472">Membrane</keyword>
<feature type="signal peptide" evidence="2">
    <location>
        <begin position="1"/>
        <end position="26"/>
    </location>
</feature>
<feature type="chain" id="PRO_5045090882" evidence="2">
    <location>
        <begin position="27"/>
        <end position="547"/>
    </location>
</feature>
<dbReference type="EMBL" id="JAKLTR010000012">
    <property type="protein sequence ID" value="MCG2616175.1"/>
    <property type="molecule type" value="Genomic_DNA"/>
</dbReference>
<accession>A0ABS9KV25</accession>
<keyword evidence="1" id="KW-0812">Transmembrane</keyword>
<dbReference type="InterPro" id="IPR016032">
    <property type="entry name" value="Sig_transdc_resp-reg_C-effctor"/>
</dbReference>
<dbReference type="PANTHER" id="PTHR10098">
    <property type="entry name" value="RAPSYN-RELATED"/>
    <property type="match status" value="1"/>
</dbReference>
<gene>
    <name evidence="3" type="ORF">LZZ85_17895</name>
</gene>
<feature type="transmembrane region" description="Helical" evidence="1">
    <location>
        <begin position="338"/>
        <end position="358"/>
    </location>
</feature>
<keyword evidence="2" id="KW-0732">Signal</keyword>
<keyword evidence="4" id="KW-1185">Reference proteome</keyword>